<evidence type="ECO:0000313" key="2">
    <source>
        <dbReference type="Proteomes" id="UP001500221"/>
    </source>
</evidence>
<name>A0ABP9PW74_9ACTN</name>
<comment type="caution">
    <text evidence="1">The sequence shown here is derived from an EMBL/GenBank/DDBJ whole genome shotgun (WGS) entry which is preliminary data.</text>
</comment>
<dbReference type="Pfam" id="PF20295">
    <property type="entry name" value="MC8"/>
    <property type="match status" value="1"/>
</dbReference>
<evidence type="ECO:0000313" key="1">
    <source>
        <dbReference type="EMBL" id="GAA5152521.1"/>
    </source>
</evidence>
<sequence length="79" mass="9023">MLLPNKHSHPDQTVLAAAVTILKELRRKRVVTYDDLKASLDVRVRSADYLFSPAVSLLYLLELVEYRPTVDSFEYVGSE</sequence>
<gene>
    <name evidence="1" type="ORF">GCM10023340_32990</name>
</gene>
<dbReference type="RefSeq" id="WP_425577044.1">
    <property type="nucleotide sequence ID" value="NZ_BAABKG010000004.1"/>
</dbReference>
<accession>A0ABP9PW74</accession>
<proteinExistence type="predicted"/>
<organism evidence="1 2">
    <name type="scientific">Nocardioides marinquilinus</name>
    <dbReference type="NCBI Taxonomy" id="1210400"/>
    <lineage>
        <taxon>Bacteria</taxon>
        <taxon>Bacillati</taxon>
        <taxon>Actinomycetota</taxon>
        <taxon>Actinomycetes</taxon>
        <taxon>Propionibacteriales</taxon>
        <taxon>Nocardioidaceae</taxon>
        <taxon>Nocardioides</taxon>
    </lineage>
</organism>
<protein>
    <submittedName>
        <fullName evidence="1">Uncharacterized protein</fullName>
    </submittedName>
</protein>
<dbReference type="EMBL" id="BAABKG010000004">
    <property type="protein sequence ID" value="GAA5152521.1"/>
    <property type="molecule type" value="Genomic_DNA"/>
</dbReference>
<dbReference type="Proteomes" id="UP001500221">
    <property type="component" value="Unassembled WGS sequence"/>
</dbReference>
<dbReference type="InterPro" id="IPR046895">
    <property type="entry name" value="ABC-3C_MC8"/>
</dbReference>
<reference evidence="2" key="1">
    <citation type="journal article" date="2019" name="Int. J. Syst. Evol. Microbiol.">
        <title>The Global Catalogue of Microorganisms (GCM) 10K type strain sequencing project: providing services to taxonomists for standard genome sequencing and annotation.</title>
        <authorList>
            <consortium name="The Broad Institute Genomics Platform"/>
            <consortium name="The Broad Institute Genome Sequencing Center for Infectious Disease"/>
            <person name="Wu L."/>
            <person name="Ma J."/>
        </authorList>
    </citation>
    <scope>NUCLEOTIDE SEQUENCE [LARGE SCALE GENOMIC DNA]</scope>
    <source>
        <strain evidence="2">JCM 18459</strain>
    </source>
</reference>
<keyword evidence="2" id="KW-1185">Reference proteome</keyword>